<evidence type="ECO:0000313" key="1">
    <source>
        <dbReference type="EMBL" id="GBU05878.1"/>
    </source>
</evidence>
<protein>
    <submittedName>
        <fullName evidence="1">Uncharacterized protein</fullName>
    </submittedName>
</protein>
<keyword evidence="2" id="KW-1185">Reference proteome</keyword>
<evidence type="ECO:0000313" key="2">
    <source>
        <dbReference type="Proteomes" id="UP000702954"/>
    </source>
</evidence>
<name>A0ABQ0QZM9_9FIRM</name>
<comment type="caution">
    <text evidence="1">The sequence shown here is derived from an EMBL/GenBank/DDBJ whole genome shotgun (WGS) entry which is preliminary data.</text>
</comment>
<sequence length="43" mass="5047">MYLAQVGNARVLSIDSAERFWNKYTSNTSEQTQRHSRRTICAR</sequence>
<proteinExistence type="predicted"/>
<gene>
    <name evidence="1" type="ORF">FAEUMB_24190</name>
</gene>
<accession>A0ABQ0QZM9</accession>
<dbReference type="Proteomes" id="UP000702954">
    <property type="component" value="Unassembled WGS sequence"/>
</dbReference>
<dbReference type="EMBL" id="BHEO01000008">
    <property type="protein sequence ID" value="GBU05878.1"/>
    <property type="molecule type" value="Genomic_DNA"/>
</dbReference>
<reference evidence="1 2" key="1">
    <citation type="journal article" date="2018" name="Int. J. Syst. Evol. Microbiol.">
        <title>Draft Genome Sequence of Faecalimonas umbilicata JCM 30896T, an Acetate-Producing Bacterium Isolated from Human Feces.</title>
        <authorList>
            <person name="Sakamoto M."/>
            <person name="Ikeyama N."/>
            <person name="Yuki M."/>
            <person name="Ohkuma M."/>
        </authorList>
    </citation>
    <scope>NUCLEOTIDE SEQUENCE [LARGE SCALE GENOMIC DNA]</scope>
    <source>
        <strain evidence="1 2">EGH7</strain>
    </source>
</reference>
<organism evidence="1 2">
    <name type="scientific">Faecalimonas umbilicata</name>
    <dbReference type="NCBI Taxonomy" id="1912855"/>
    <lineage>
        <taxon>Bacteria</taxon>
        <taxon>Bacillati</taxon>
        <taxon>Bacillota</taxon>
        <taxon>Clostridia</taxon>
        <taxon>Lachnospirales</taxon>
        <taxon>Lachnospiraceae</taxon>
        <taxon>Faecalimonas</taxon>
    </lineage>
</organism>